<gene>
    <name evidence="3" type="ORF">MB824_08200</name>
</gene>
<proteinExistence type="predicted"/>
<name>A0ABS9NNW7_9NEIS</name>
<evidence type="ECO:0000313" key="4">
    <source>
        <dbReference type="Proteomes" id="UP001298424"/>
    </source>
</evidence>
<sequence>MNQTHHLPTGTLHLDIRRSELPVGDLFAVGARLNPKRAFLFVSKLLGKHHPCTPQQMAQAYARLATKLPAFSGCPVLFVGMAETATALAQGVFEQWLAQHPQAQALYLHSSRLRVAGADICRFEEQHSHAARQFLHLPQRPAYRDLLVQAQALVLIDDEISTGRTFVNLAAALRPHMPRLREVHWLSLTDFGDDQAADPAVYRHSLLAGSWRFEARGEIAADPAAPAQAVEGRDPEIADSGWGRLGSNRILCLPDDFVRRFSGSLKAGERVLVLGTGEFIHPAAVFARALAELSGAEVYLQSSTRSPAQVWGALAHKRPFSDPYDEGVPYYLYNLPEPHSYRRIFICHEHPANPALIECAAGLQAELVQLPAPL</sequence>
<protein>
    <submittedName>
        <fullName evidence="3">Phosphoribosyltransferase family protein</fullName>
    </submittedName>
</protein>
<dbReference type="GO" id="GO:0016757">
    <property type="term" value="F:glycosyltransferase activity"/>
    <property type="evidence" value="ECO:0007669"/>
    <property type="project" value="UniProtKB-KW"/>
</dbReference>
<dbReference type="Pfam" id="PF12500">
    <property type="entry name" value="TRSP"/>
    <property type="match status" value="1"/>
</dbReference>
<dbReference type="InterPro" id="IPR022537">
    <property type="entry name" value="TRSP_dom"/>
</dbReference>
<keyword evidence="3" id="KW-0808">Transferase</keyword>
<reference evidence="3 4" key="1">
    <citation type="submission" date="2022-02" db="EMBL/GenBank/DDBJ databases">
        <title>Genome sequence data of Kingella unionensis sp. nov. strain CICC 24913 (CCUG 75125).</title>
        <authorList>
            <person name="Xiao M."/>
        </authorList>
    </citation>
    <scope>NUCLEOTIDE SEQUENCE [LARGE SCALE GENOMIC DNA]</scope>
    <source>
        <strain evidence="3 4">CICC 24913</strain>
    </source>
</reference>
<dbReference type="Pfam" id="PF15609">
    <property type="entry name" value="PRTase_2"/>
    <property type="match status" value="1"/>
</dbReference>
<dbReference type="InterPro" id="IPR000836">
    <property type="entry name" value="PRTase_dom"/>
</dbReference>
<keyword evidence="3" id="KW-0328">Glycosyltransferase</keyword>
<keyword evidence="4" id="KW-1185">Reference proteome</keyword>
<feature type="domain" description="Orotate phosphoribosyltransferase-like" evidence="2">
    <location>
        <begin position="26"/>
        <end position="196"/>
    </location>
</feature>
<accession>A0ABS9NNW7</accession>
<feature type="domain" description="TRSP" evidence="1">
    <location>
        <begin position="266"/>
        <end position="356"/>
    </location>
</feature>
<comment type="caution">
    <text evidence="3">The sequence shown here is derived from an EMBL/GenBank/DDBJ whole genome shotgun (WGS) entry which is preliminary data.</text>
</comment>
<evidence type="ECO:0000313" key="3">
    <source>
        <dbReference type="EMBL" id="MCG6504477.1"/>
    </source>
</evidence>
<dbReference type="PIRSF" id="PIRSF020967">
    <property type="entry name" value="UCP020967"/>
    <property type="match status" value="1"/>
</dbReference>
<dbReference type="SUPFAM" id="SSF53271">
    <property type="entry name" value="PRTase-like"/>
    <property type="match status" value="1"/>
</dbReference>
<evidence type="ECO:0000259" key="2">
    <source>
        <dbReference type="Pfam" id="PF15609"/>
    </source>
</evidence>
<dbReference type="EMBL" id="JAKOOW010000026">
    <property type="protein sequence ID" value="MCG6504477.1"/>
    <property type="molecule type" value="Genomic_DNA"/>
</dbReference>
<organism evidence="3 4">
    <name type="scientific">Kingella pumchi</name>
    <dbReference type="NCBI Taxonomy" id="2779506"/>
    <lineage>
        <taxon>Bacteria</taxon>
        <taxon>Pseudomonadati</taxon>
        <taxon>Pseudomonadota</taxon>
        <taxon>Betaproteobacteria</taxon>
        <taxon>Neisseriales</taxon>
        <taxon>Neisseriaceae</taxon>
        <taxon>Kingella</taxon>
    </lineage>
</organism>
<dbReference type="InterPro" id="IPR029057">
    <property type="entry name" value="PRTase-like"/>
</dbReference>
<dbReference type="InterPro" id="IPR041688">
    <property type="entry name" value="PRTase_2"/>
</dbReference>
<dbReference type="RefSeq" id="WP_238747953.1">
    <property type="nucleotide sequence ID" value="NZ_JAKOOW010000026.1"/>
</dbReference>
<evidence type="ECO:0000259" key="1">
    <source>
        <dbReference type="Pfam" id="PF12500"/>
    </source>
</evidence>
<dbReference type="CDD" id="cd06223">
    <property type="entry name" value="PRTases_typeI"/>
    <property type="match status" value="1"/>
</dbReference>
<dbReference type="Proteomes" id="UP001298424">
    <property type="component" value="Unassembled WGS sequence"/>
</dbReference>
<dbReference type="InterPro" id="IPR011214">
    <property type="entry name" value="UCP020967"/>
</dbReference>